<feature type="transmembrane region" description="Helical" evidence="10">
    <location>
        <begin position="20"/>
        <end position="40"/>
    </location>
</feature>
<dbReference type="GO" id="GO:0022857">
    <property type="term" value="F:transmembrane transporter activity"/>
    <property type="evidence" value="ECO:0007669"/>
    <property type="project" value="InterPro"/>
</dbReference>
<comment type="function">
    <text evidence="1">Part of the binding-protein-dependent transport system for glutamine; probably responsible for the translocation of the substrate across the membrane.</text>
</comment>
<evidence type="ECO:0000256" key="2">
    <source>
        <dbReference type="ARBA" id="ARBA00004429"/>
    </source>
</evidence>
<keyword evidence="13" id="KW-1185">Reference proteome</keyword>
<feature type="transmembrane region" description="Helical" evidence="10">
    <location>
        <begin position="189"/>
        <end position="208"/>
    </location>
</feature>
<dbReference type="Gene3D" id="1.10.3720.10">
    <property type="entry name" value="MetI-like"/>
    <property type="match status" value="1"/>
</dbReference>
<evidence type="ECO:0000256" key="9">
    <source>
        <dbReference type="ARBA" id="ARBA00023136"/>
    </source>
</evidence>
<evidence type="ECO:0000313" key="12">
    <source>
        <dbReference type="EMBL" id="SAK69894.1"/>
    </source>
</evidence>
<dbReference type="CDD" id="cd06261">
    <property type="entry name" value="TM_PBP2"/>
    <property type="match status" value="1"/>
</dbReference>
<keyword evidence="9 10" id="KW-0472">Membrane</keyword>
<evidence type="ECO:0000256" key="8">
    <source>
        <dbReference type="ARBA" id="ARBA00022989"/>
    </source>
</evidence>
<evidence type="ECO:0000256" key="6">
    <source>
        <dbReference type="ARBA" id="ARBA00022692"/>
    </source>
</evidence>
<protein>
    <submittedName>
        <fullName evidence="12">Glutamine ABC transporter permease</fullName>
    </submittedName>
</protein>
<keyword evidence="4 10" id="KW-0813">Transport</keyword>
<dbReference type="GO" id="GO:0043190">
    <property type="term" value="C:ATP-binding cassette (ABC) transporter complex"/>
    <property type="evidence" value="ECO:0007669"/>
    <property type="project" value="InterPro"/>
</dbReference>
<dbReference type="Pfam" id="PF00528">
    <property type="entry name" value="BPD_transp_1"/>
    <property type="match status" value="1"/>
</dbReference>
<keyword evidence="8 10" id="KW-1133">Transmembrane helix</keyword>
<comment type="subcellular location">
    <subcellularLocation>
        <location evidence="2">Cell inner membrane</location>
        <topology evidence="2">Multi-pass membrane protein</topology>
    </subcellularLocation>
    <subcellularLocation>
        <location evidence="10">Cell membrane</location>
        <topology evidence="10">Multi-pass membrane protein</topology>
    </subcellularLocation>
</comment>
<dbReference type="RefSeq" id="WP_061135077.1">
    <property type="nucleotide sequence ID" value="NZ_FCNX02000006.1"/>
</dbReference>
<dbReference type="InterPro" id="IPR043429">
    <property type="entry name" value="ArtM/GltK/GlnP/TcyL/YhdX-like"/>
</dbReference>
<keyword evidence="7" id="KW-0029">Amino-acid transport</keyword>
<dbReference type="Proteomes" id="UP000054903">
    <property type="component" value="Unassembled WGS sequence"/>
</dbReference>
<evidence type="ECO:0000256" key="7">
    <source>
        <dbReference type="ARBA" id="ARBA00022970"/>
    </source>
</evidence>
<evidence type="ECO:0000256" key="3">
    <source>
        <dbReference type="ARBA" id="ARBA00010072"/>
    </source>
</evidence>
<reference evidence="12" key="1">
    <citation type="submission" date="2016-01" db="EMBL/GenBank/DDBJ databases">
        <authorList>
            <person name="Peeters C."/>
        </authorList>
    </citation>
    <scope>NUCLEOTIDE SEQUENCE</scope>
    <source>
        <strain evidence="12">LMG 29320</strain>
    </source>
</reference>
<dbReference type="InterPro" id="IPR010065">
    <property type="entry name" value="AA_ABC_transptr_permease_3TM"/>
</dbReference>
<keyword evidence="5" id="KW-1003">Cell membrane</keyword>
<dbReference type="SUPFAM" id="SSF161098">
    <property type="entry name" value="MetI-like"/>
    <property type="match status" value="1"/>
</dbReference>
<feature type="domain" description="ABC transmembrane type-1" evidence="11">
    <location>
        <begin position="19"/>
        <end position="208"/>
    </location>
</feature>
<accession>A0A158BIK6</accession>
<dbReference type="InterPro" id="IPR035906">
    <property type="entry name" value="MetI-like_sf"/>
</dbReference>
<comment type="caution">
    <text evidence="12">The sequence shown here is derived from an EMBL/GenBank/DDBJ whole genome shotgun (WGS) entry which is preliminary data.</text>
</comment>
<evidence type="ECO:0000256" key="5">
    <source>
        <dbReference type="ARBA" id="ARBA00022475"/>
    </source>
</evidence>
<evidence type="ECO:0000256" key="1">
    <source>
        <dbReference type="ARBA" id="ARBA00003159"/>
    </source>
</evidence>
<evidence type="ECO:0000259" key="11">
    <source>
        <dbReference type="PROSITE" id="PS50928"/>
    </source>
</evidence>
<comment type="similarity">
    <text evidence="3">Belongs to the binding-protein-dependent transport system permease family. HisMQ subfamily.</text>
</comment>
<dbReference type="NCBIfam" id="NF007028">
    <property type="entry name" value="PRK09494.1"/>
    <property type="match status" value="1"/>
</dbReference>
<dbReference type="PANTHER" id="PTHR30614">
    <property type="entry name" value="MEMBRANE COMPONENT OF AMINO ACID ABC TRANSPORTER"/>
    <property type="match status" value="1"/>
</dbReference>
<gene>
    <name evidence="12" type="ORF">AWB77_02894</name>
</gene>
<dbReference type="EMBL" id="FCNX02000006">
    <property type="protein sequence ID" value="SAK69894.1"/>
    <property type="molecule type" value="Genomic_DNA"/>
</dbReference>
<dbReference type="NCBIfam" id="TIGR01726">
    <property type="entry name" value="HEQRo_perm_3TM"/>
    <property type="match status" value="1"/>
</dbReference>
<feature type="transmembrane region" description="Helical" evidence="10">
    <location>
        <begin position="61"/>
        <end position="82"/>
    </location>
</feature>
<dbReference type="PROSITE" id="PS50928">
    <property type="entry name" value="ABC_TM1"/>
    <property type="match status" value="1"/>
</dbReference>
<organism evidence="12 13">
    <name type="scientific">Caballeronia fortuita</name>
    <dbReference type="NCBI Taxonomy" id="1777138"/>
    <lineage>
        <taxon>Bacteria</taxon>
        <taxon>Pseudomonadati</taxon>
        <taxon>Pseudomonadota</taxon>
        <taxon>Betaproteobacteria</taxon>
        <taxon>Burkholderiales</taxon>
        <taxon>Burkholderiaceae</taxon>
        <taxon>Caballeronia</taxon>
    </lineage>
</organism>
<dbReference type="AlphaFoldDB" id="A0A158BIK6"/>
<evidence type="ECO:0000256" key="10">
    <source>
        <dbReference type="RuleBase" id="RU363032"/>
    </source>
</evidence>
<name>A0A158BIK6_9BURK</name>
<dbReference type="PANTHER" id="PTHR30614:SF20">
    <property type="entry name" value="GLUTAMINE TRANSPORT SYSTEM PERMEASE PROTEIN GLNP"/>
    <property type="match status" value="1"/>
</dbReference>
<sequence>MQFDLSVIVDAVPALMHGARLTVLITIAGLAGGMLVGLLFGLMRAYGNTLCQKIAFTYIEFVRGTPIVVQVMFIYFALPLLLHVRVDAMTAAIVSIIINSGAYIAEIVRGAFLSVPRGLSEAGLALGMPGWRVLAFVVGPVALRRMTPALGNQFIVSLKDTSLFIVIGVGELTRQGQEIMASNFRAVEIWTAVAIIYLCMIGALTFGLRTMEKRMRIL</sequence>
<dbReference type="OrthoDB" id="7026155at2"/>
<evidence type="ECO:0000313" key="13">
    <source>
        <dbReference type="Proteomes" id="UP000054903"/>
    </source>
</evidence>
<evidence type="ECO:0000256" key="4">
    <source>
        <dbReference type="ARBA" id="ARBA00022448"/>
    </source>
</evidence>
<feature type="transmembrane region" description="Helical" evidence="10">
    <location>
        <begin position="88"/>
        <end position="112"/>
    </location>
</feature>
<dbReference type="GO" id="GO:0006865">
    <property type="term" value="P:amino acid transport"/>
    <property type="evidence" value="ECO:0007669"/>
    <property type="project" value="UniProtKB-KW"/>
</dbReference>
<dbReference type="STRING" id="1777138.AWB77_02894"/>
<feature type="transmembrane region" description="Helical" evidence="10">
    <location>
        <begin position="124"/>
        <end position="143"/>
    </location>
</feature>
<dbReference type="InterPro" id="IPR000515">
    <property type="entry name" value="MetI-like"/>
</dbReference>
<proteinExistence type="inferred from homology"/>
<keyword evidence="6 10" id="KW-0812">Transmembrane</keyword>